<comment type="subcellular location">
    <subcellularLocation>
        <location evidence="1">Nucleus</location>
    </subcellularLocation>
</comment>
<dbReference type="GO" id="GO:0003682">
    <property type="term" value="F:chromatin binding"/>
    <property type="evidence" value="ECO:0007669"/>
    <property type="project" value="TreeGrafter"/>
</dbReference>
<dbReference type="STRING" id="337451.A0A3S3NRL5"/>
<dbReference type="InterPro" id="IPR006910">
    <property type="entry name" value="Rad21_Rec8_N"/>
</dbReference>
<dbReference type="PANTHER" id="PTHR12585:SF55">
    <property type="entry name" value="SISTER CHROMATID COHESION 1 PROTEIN 3"/>
    <property type="match status" value="1"/>
</dbReference>
<evidence type="ECO:0000256" key="2">
    <source>
        <dbReference type="ARBA" id="ARBA00023242"/>
    </source>
</evidence>
<dbReference type="GO" id="GO:0008278">
    <property type="term" value="C:cohesin complex"/>
    <property type="evidence" value="ECO:0007669"/>
    <property type="project" value="InterPro"/>
</dbReference>
<name>A0A3S3NRL5_9MAGN</name>
<dbReference type="AlphaFoldDB" id="A0A3S3NRL5"/>
<protein>
    <submittedName>
        <fullName evidence="5">Sister chromatid cohesion 1 protein 3 isoform X2</fullName>
    </submittedName>
</protein>
<proteinExistence type="predicted"/>
<feature type="region of interest" description="Disordered" evidence="3">
    <location>
        <begin position="168"/>
        <end position="220"/>
    </location>
</feature>
<dbReference type="OrthoDB" id="10071381at2759"/>
<dbReference type="GO" id="GO:1990414">
    <property type="term" value="P:replication-born double-strand break repair via sister chromatid exchange"/>
    <property type="evidence" value="ECO:0007669"/>
    <property type="project" value="TreeGrafter"/>
</dbReference>
<dbReference type="GO" id="GO:0005634">
    <property type="term" value="C:nucleus"/>
    <property type="evidence" value="ECO:0007669"/>
    <property type="project" value="UniProtKB-SubCell"/>
</dbReference>
<accession>A0A3S3NRL5</accession>
<dbReference type="GO" id="GO:0007062">
    <property type="term" value="P:sister chromatid cohesion"/>
    <property type="evidence" value="ECO:0007669"/>
    <property type="project" value="InterPro"/>
</dbReference>
<evidence type="ECO:0000256" key="1">
    <source>
        <dbReference type="ARBA" id="ARBA00004123"/>
    </source>
</evidence>
<gene>
    <name evidence="5" type="ORF">CKAN_00211600</name>
</gene>
<evidence type="ECO:0000256" key="3">
    <source>
        <dbReference type="SAM" id="MobiDB-lite"/>
    </source>
</evidence>
<feature type="domain" description="Rad21/Rec8-like protein N-terminal" evidence="4">
    <location>
        <begin position="1"/>
        <end position="101"/>
    </location>
</feature>
<organism evidence="5 6">
    <name type="scientific">Cinnamomum micranthum f. kanehirae</name>
    <dbReference type="NCBI Taxonomy" id="337451"/>
    <lineage>
        <taxon>Eukaryota</taxon>
        <taxon>Viridiplantae</taxon>
        <taxon>Streptophyta</taxon>
        <taxon>Embryophyta</taxon>
        <taxon>Tracheophyta</taxon>
        <taxon>Spermatophyta</taxon>
        <taxon>Magnoliopsida</taxon>
        <taxon>Magnoliidae</taxon>
        <taxon>Laurales</taxon>
        <taxon>Lauraceae</taxon>
        <taxon>Cinnamomum</taxon>
    </lineage>
</organism>
<dbReference type="Proteomes" id="UP000283530">
    <property type="component" value="Unassembled WGS sequence"/>
</dbReference>
<evidence type="ECO:0000259" key="4">
    <source>
        <dbReference type="Pfam" id="PF04825"/>
    </source>
</evidence>
<sequence>MFYSRSFLARKSPLGTIWIAAHLHHKLRKSQVVVTNIPSSVDCIMFPEVPIALRLSGHLLLGVVRIYSKKVDYLHHDCNEFLSHIRTAIATIQVNLPEDASHAPFHSVTLPATFELDALNLDDAIYQAETPDNHLKTWEEITMTDQIPGEGDPYVAFFVDKDVRMDPSSEIELPNLGPDPMEEDVIPPPGNNDVGVRDPGPSDQAGESNQRVYEDHVSQDLPETEVLRDAVESLGGDGGLPDLGNNIVEEHELSNPMQTRDNLTPIMEGFPVTGEESLPSQLHPMPPTNISPEEPDIFNSRASFGPALSGMALQPTPPIEKKNKAEKRKRKQSYDDILVLQNE</sequence>
<dbReference type="PANTHER" id="PTHR12585">
    <property type="entry name" value="SCC1 / RAD21 FAMILY MEMBER"/>
    <property type="match status" value="1"/>
</dbReference>
<comment type="caution">
    <text evidence="5">The sequence shown here is derived from an EMBL/GenBank/DDBJ whole genome shotgun (WGS) entry which is preliminary data.</text>
</comment>
<dbReference type="InterPro" id="IPR039781">
    <property type="entry name" value="Rad21/Rec8-like"/>
</dbReference>
<dbReference type="EMBL" id="QPKB01000001">
    <property type="protein sequence ID" value="RWR73811.1"/>
    <property type="molecule type" value="Genomic_DNA"/>
</dbReference>
<evidence type="ECO:0000313" key="5">
    <source>
        <dbReference type="EMBL" id="RWR73811.1"/>
    </source>
</evidence>
<feature type="region of interest" description="Disordered" evidence="3">
    <location>
        <begin position="272"/>
        <end position="343"/>
    </location>
</feature>
<reference evidence="5 6" key="1">
    <citation type="journal article" date="2019" name="Nat. Plants">
        <title>Stout camphor tree genome fills gaps in understanding of flowering plant genome evolution.</title>
        <authorList>
            <person name="Chaw S.M."/>
            <person name="Liu Y.C."/>
            <person name="Wu Y.W."/>
            <person name="Wang H.Y."/>
            <person name="Lin C.I."/>
            <person name="Wu C.S."/>
            <person name="Ke H.M."/>
            <person name="Chang L.Y."/>
            <person name="Hsu C.Y."/>
            <person name="Yang H.T."/>
            <person name="Sudianto E."/>
            <person name="Hsu M.H."/>
            <person name="Wu K.P."/>
            <person name="Wang L.N."/>
            <person name="Leebens-Mack J.H."/>
            <person name="Tsai I.J."/>
        </authorList>
    </citation>
    <scope>NUCLEOTIDE SEQUENCE [LARGE SCALE GENOMIC DNA]</scope>
    <source>
        <strain evidence="6">cv. Chaw 1501</strain>
        <tissue evidence="5">Young leaves</tissue>
    </source>
</reference>
<evidence type="ECO:0000313" key="6">
    <source>
        <dbReference type="Proteomes" id="UP000283530"/>
    </source>
</evidence>
<keyword evidence="2" id="KW-0539">Nucleus</keyword>
<keyword evidence="6" id="KW-1185">Reference proteome</keyword>
<dbReference type="Pfam" id="PF04825">
    <property type="entry name" value="Rad21_Rec8_N"/>
    <property type="match status" value="1"/>
</dbReference>